<evidence type="ECO:0000313" key="1">
    <source>
        <dbReference type="EMBL" id="CAE0681035.1"/>
    </source>
</evidence>
<name>A0A6V3TMA6_9EUKA</name>
<sequence length="100" mass="11763">MEEDEQKFRDIELEHLIEGMSSWNNEGPDAHFEYMGNSNYMGDYVEYMGNNIVVLPKDPEDPKDMLDNSEDDKIRKSDTMNQTAIREKFMKVYQNTNSTL</sequence>
<dbReference type="EMBL" id="HBIV01047085">
    <property type="protein sequence ID" value="CAE0681036.1"/>
    <property type="molecule type" value="Transcribed_RNA"/>
</dbReference>
<evidence type="ECO:0000313" key="2">
    <source>
        <dbReference type="EMBL" id="CAE0681036.1"/>
    </source>
</evidence>
<dbReference type="AlphaFoldDB" id="A0A6V3TMA6"/>
<reference evidence="1" key="1">
    <citation type="submission" date="2021-01" db="EMBL/GenBank/DDBJ databases">
        <authorList>
            <person name="Corre E."/>
            <person name="Pelletier E."/>
            <person name="Niang G."/>
            <person name="Scheremetjew M."/>
            <person name="Finn R."/>
            <person name="Kale V."/>
            <person name="Holt S."/>
            <person name="Cochrane G."/>
            <person name="Meng A."/>
            <person name="Brown T."/>
            <person name="Cohen L."/>
        </authorList>
    </citation>
    <scope>NUCLEOTIDE SEQUENCE</scope>
    <source>
        <strain evidence="1">CCCM811</strain>
    </source>
</reference>
<gene>
    <name evidence="1" type="ORF">LGLO00237_LOCUS32822</name>
    <name evidence="2" type="ORF">LGLO00237_LOCUS32823</name>
</gene>
<organism evidence="1">
    <name type="scientific">Lotharella globosa</name>
    <dbReference type="NCBI Taxonomy" id="91324"/>
    <lineage>
        <taxon>Eukaryota</taxon>
        <taxon>Sar</taxon>
        <taxon>Rhizaria</taxon>
        <taxon>Cercozoa</taxon>
        <taxon>Chlorarachniophyceae</taxon>
        <taxon>Lotharella</taxon>
    </lineage>
</organism>
<protein>
    <submittedName>
        <fullName evidence="1">Uncharacterized protein</fullName>
    </submittedName>
</protein>
<proteinExistence type="predicted"/>
<dbReference type="EMBL" id="HBIV01047084">
    <property type="protein sequence ID" value="CAE0681035.1"/>
    <property type="molecule type" value="Transcribed_RNA"/>
</dbReference>
<accession>A0A6V3TMA6</accession>